<organism evidence="1 2">
    <name type="scientific">Paxillus involutus ATCC 200175</name>
    <dbReference type="NCBI Taxonomy" id="664439"/>
    <lineage>
        <taxon>Eukaryota</taxon>
        <taxon>Fungi</taxon>
        <taxon>Dikarya</taxon>
        <taxon>Basidiomycota</taxon>
        <taxon>Agaricomycotina</taxon>
        <taxon>Agaricomycetes</taxon>
        <taxon>Agaricomycetidae</taxon>
        <taxon>Boletales</taxon>
        <taxon>Paxilineae</taxon>
        <taxon>Paxillaceae</taxon>
        <taxon>Paxillus</taxon>
    </lineage>
</organism>
<protein>
    <submittedName>
        <fullName evidence="1">Unplaced genomic scaffold PAXINscaffold_78, whole genome shotgun sequence</fullName>
    </submittedName>
</protein>
<dbReference type="InterPro" id="IPR027417">
    <property type="entry name" value="P-loop_NTPase"/>
</dbReference>
<proteinExistence type="predicted"/>
<keyword evidence="2" id="KW-1185">Reference proteome</keyword>
<dbReference type="Gene3D" id="3.40.50.300">
    <property type="entry name" value="P-loop containing nucleotide triphosphate hydrolases"/>
    <property type="match status" value="1"/>
</dbReference>
<name>A0A0C9TSB1_PAXIN</name>
<evidence type="ECO:0000313" key="1">
    <source>
        <dbReference type="EMBL" id="KIJ10662.1"/>
    </source>
</evidence>
<dbReference type="SUPFAM" id="SSF52540">
    <property type="entry name" value="P-loop containing nucleoside triphosphate hydrolases"/>
    <property type="match status" value="1"/>
</dbReference>
<reference evidence="2" key="2">
    <citation type="submission" date="2015-01" db="EMBL/GenBank/DDBJ databases">
        <title>Evolutionary Origins and Diversification of the Mycorrhizal Mutualists.</title>
        <authorList>
            <consortium name="DOE Joint Genome Institute"/>
            <consortium name="Mycorrhizal Genomics Consortium"/>
            <person name="Kohler A."/>
            <person name="Kuo A."/>
            <person name="Nagy L.G."/>
            <person name="Floudas D."/>
            <person name="Copeland A."/>
            <person name="Barry K.W."/>
            <person name="Cichocki N."/>
            <person name="Veneault-Fourrey C."/>
            <person name="LaButti K."/>
            <person name="Lindquist E.A."/>
            <person name="Lipzen A."/>
            <person name="Lundell T."/>
            <person name="Morin E."/>
            <person name="Murat C."/>
            <person name="Riley R."/>
            <person name="Ohm R."/>
            <person name="Sun H."/>
            <person name="Tunlid A."/>
            <person name="Henrissat B."/>
            <person name="Grigoriev I.V."/>
            <person name="Hibbett D.S."/>
            <person name="Martin F."/>
        </authorList>
    </citation>
    <scope>NUCLEOTIDE SEQUENCE [LARGE SCALE GENOMIC DNA]</scope>
    <source>
        <strain evidence="2">ATCC 200175</strain>
    </source>
</reference>
<dbReference type="EMBL" id="KN819400">
    <property type="protein sequence ID" value="KIJ10662.1"/>
    <property type="molecule type" value="Genomic_DNA"/>
</dbReference>
<reference evidence="1 2" key="1">
    <citation type="submission" date="2014-06" db="EMBL/GenBank/DDBJ databases">
        <authorList>
            <consortium name="DOE Joint Genome Institute"/>
            <person name="Kuo A."/>
            <person name="Kohler A."/>
            <person name="Nagy L.G."/>
            <person name="Floudas D."/>
            <person name="Copeland A."/>
            <person name="Barry K.W."/>
            <person name="Cichocki N."/>
            <person name="Veneault-Fourrey C."/>
            <person name="LaButti K."/>
            <person name="Lindquist E.A."/>
            <person name="Lipzen A."/>
            <person name="Lundell T."/>
            <person name="Morin E."/>
            <person name="Murat C."/>
            <person name="Sun H."/>
            <person name="Tunlid A."/>
            <person name="Henrissat B."/>
            <person name="Grigoriev I.V."/>
            <person name="Hibbett D.S."/>
            <person name="Martin F."/>
            <person name="Nordberg H.P."/>
            <person name="Cantor M.N."/>
            <person name="Hua S.X."/>
        </authorList>
    </citation>
    <scope>NUCLEOTIDE SEQUENCE [LARGE SCALE GENOMIC DNA]</scope>
    <source>
        <strain evidence="1 2">ATCC 200175</strain>
    </source>
</reference>
<accession>A0A0C9TSB1</accession>
<dbReference type="AlphaFoldDB" id="A0A0C9TSB1"/>
<feature type="non-terminal residue" evidence="1">
    <location>
        <position position="54"/>
    </location>
</feature>
<feature type="non-terminal residue" evidence="1">
    <location>
        <position position="1"/>
    </location>
</feature>
<dbReference type="HOGENOM" id="CLU_196963_0_0_1"/>
<sequence length="54" mass="6135">LSTIRDKAQECFGKRACLWQLKITEAFLKGDRDIVCVVGTSMGKTLSFWLPLLF</sequence>
<dbReference type="Proteomes" id="UP000053647">
    <property type="component" value="Unassembled WGS sequence"/>
</dbReference>
<gene>
    <name evidence="1" type="ORF">PAXINDRAFT_44431</name>
</gene>
<evidence type="ECO:0000313" key="2">
    <source>
        <dbReference type="Proteomes" id="UP000053647"/>
    </source>
</evidence>
<dbReference type="OrthoDB" id="10261556at2759"/>